<reference evidence="2" key="1">
    <citation type="submission" date="2021-02" db="EMBL/GenBank/DDBJ databases">
        <authorList>
            <person name="Dougan E. K."/>
            <person name="Rhodes N."/>
            <person name="Thang M."/>
            <person name="Chan C."/>
        </authorList>
    </citation>
    <scope>NUCLEOTIDE SEQUENCE</scope>
</reference>
<dbReference type="PANTHER" id="PTHR34203">
    <property type="entry name" value="METHYLTRANSFERASE, FKBM FAMILY PROTEIN"/>
    <property type="match status" value="1"/>
</dbReference>
<organism evidence="2 3">
    <name type="scientific">Symbiodinium natans</name>
    <dbReference type="NCBI Taxonomy" id="878477"/>
    <lineage>
        <taxon>Eukaryota</taxon>
        <taxon>Sar</taxon>
        <taxon>Alveolata</taxon>
        <taxon>Dinophyceae</taxon>
        <taxon>Suessiales</taxon>
        <taxon>Symbiodiniaceae</taxon>
        <taxon>Symbiodinium</taxon>
    </lineage>
</organism>
<evidence type="ECO:0000259" key="1">
    <source>
        <dbReference type="Pfam" id="PF05050"/>
    </source>
</evidence>
<dbReference type="Proteomes" id="UP000604046">
    <property type="component" value="Unassembled WGS sequence"/>
</dbReference>
<dbReference type="InterPro" id="IPR006342">
    <property type="entry name" value="FkbM_mtfrase"/>
</dbReference>
<feature type="domain" description="Methyltransferase FkbM" evidence="1">
    <location>
        <begin position="324"/>
        <end position="479"/>
    </location>
</feature>
<gene>
    <name evidence="2" type="primary">aglP</name>
    <name evidence="2" type="ORF">SNAT2548_LOCUS12547</name>
</gene>
<dbReference type="PANTHER" id="PTHR34203:SF15">
    <property type="entry name" value="SLL1173 PROTEIN"/>
    <property type="match status" value="1"/>
</dbReference>
<evidence type="ECO:0000313" key="3">
    <source>
        <dbReference type="Proteomes" id="UP000604046"/>
    </source>
</evidence>
<dbReference type="EMBL" id="CAJNDS010001213">
    <property type="protein sequence ID" value="CAE7252008.1"/>
    <property type="molecule type" value="Genomic_DNA"/>
</dbReference>
<dbReference type="Pfam" id="PF14974">
    <property type="entry name" value="P_C10"/>
    <property type="match status" value="1"/>
</dbReference>
<dbReference type="InterPro" id="IPR029063">
    <property type="entry name" value="SAM-dependent_MTases_sf"/>
</dbReference>
<name>A0A812LSZ5_9DINO</name>
<dbReference type="InterPro" id="IPR026317">
    <property type="entry name" value="P_C10"/>
</dbReference>
<dbReference type="Gene3D" id="3.40.50.150">
    <property type="entry name" value="Vaccinia Virus protein VP39"/>
    <property type="match status" value="1"/>
</dbReference>
<dbReference type="CDD" id="cd02440">
    <property type="entry name" value="AdoMet_MTases"/>
    <property type="match status" value="1"/>
</dbReference>
<protein>
    <submittedName>
        <fullName evidence="2">AglP protein</fullName>
    </submittedName>
</protein>
<sequence>MYDESSPLRTSLSKLAGLLPVWQLQESALTDPRRVSEGYACPAGEAFLMLLDIVLVNNALVRANMQIQSNVIDTQPLFSTLEVLQARVPSLEAMLVSGWPLFGLLAVLQEGLFGLGRLAAQTHSLIRQWGTMAEVCQEAWPLHTALLTWLDATPAPQESMPALSPDTRLEALRLRKQLAASPGLCSADPGAAAAVHLLASGLFTEGSSSLWNGTGWRNEFGRLREMMDKAFKTVSWGRLVFTGWPLLALLHRLQEAYVREALCSRVERYAYAIPSRADPQSVWVCVRRANDVVYERWRMQGFFPDCFMIVQTVRELPRACPVLDIGANLGGCALMLAKDGHPVLAVEPVPVLAALLRASVERNSLTNVEVVEAAVSRSSGSGSLQCVPGHSATCRVLPTGAAANVKTESLDSILRSRGWSHPCALKIDVEGSELEVVEGATRTLSRWPHIFLELHPYELRDRGGSSADTFDLLLHMGYNMFESPPCGTKVSPMERPWQGNGTYSSARWVEGRPVPNVRLPRVADHCACERECNLRLLPPSGQFSGDCRCWEFEVASGDCGLSDVILSVPFATAAEASSLAFVTVAEALFTPVVEESSARSWQQKEDKYDKVTFQPSTFNLTKERAVALQLELMAHYNTPAFQKQLHELARTLGPSSSQFRSALCKLVRRIQLNVIPRYGFDGSEEGVQEMLRAFKALEKDPDIEVNGVAIKELLSVEVPPMEMNEKNKLIERPVTKHRILDLLRVHLIEFSKATFQADVEELKKCADYNSGRVFNPKKPKEQGFEDPDGYYHLEGRADLALIVQKQLLPQYGFEPSKAGVQDMIRHCAPFVQDRDVANLFDRVNEKLGMSTAACQRFRELVAQLS</sequence>
<dbReference type="Pfam" id="PF05050">
    <property type="entry name" value="Methyltransf_21"/>
    <property type="match status" value="1"/>
</dbReference>
<dbReference type="NCBIfam" id="TIGR01444">
    <property type="entry name" value="fkbM_fam"/>
    <property type="match status" value="1"/>
</dbReference>
<evidence type="ECO:0000313" key="2">
    <source>
        <dbReference type="EMBL" id="CAE7252008.1"/>
    </source>
</evidence>
<dbReference type="SUPFAM" id="SSF53335">
    <property type="entry name" value="S-adenosyl-L-methionine-dependent methyltransferases"/>
    <property type="match status" value="1"/>
</dbReference>
<keyword evidence="3" id="KW-1185">Reference proteome</keyword>
<proteinExistence type="predicted"/>
<dbReference type="OrthoDB" id="5211at2759"/>
<comment type="caution">
    <text evidence="2">The sequence shown here is derived from an EMBL/GenBank/DDBJ whole genome shotgun (WGS) entry which is preliminary data.</text>
</comment>
<dbReference type="InterPro" id="IPR052514">
    <property type="entry name" value="SAM-dependent_MTase"/>
</dbReference>
<dbReference type="AlphaFoldDB" id="A0A812LSZ5"/>
<accession>A0A812LSZ5</accession>